<dbReference type="Proteomes" id="UP000230214">
    <property type="component" value="Unassembled WGS sequence"/>
</dbReference>
<dbReference type="AlphaFoldDB" id="A0A2H0RAC7"/>
<reference evidence="1 2" key="1">
    <citation type="submission" date="2017-09" db="EMBL/GenBank/DDBJ databases">
        <title>Depth-based differentiation of microbial function through sediment-hosted aquifers and enrichment of novel symbionts in the deep terrestrial subsurface.</title>
        <authorList>
            <person name="Probst A.J."/>
            <person name="Ladd B."/>
            <person name="Jarett J.K."/>
            <person name="Geller-Mcgrath D.E."/>
            <person name="Sieber C.M."/>
            <person name="Emerson J.B."/>
            <person name="Anantharaman K."/>
            <person name="Thomas B.C."/>
            <person name="Malmstrom R."/>
            <person name="Stieglmeier M."/>
            <person name="Klingl A."/>
            <person name="Woyke T."/>
            <person name="Ryan C.M."/>
            <person name="Banfield J.F."/>
        </authorList>
    </citation>
    <scope>NUCLEOTIDE SEQUENCE [LARGE SCALE GENOMIC DNA]</scope>
    <source>
        <strain evidence="1">CG10_big_fil_rev_8_21_14_0_10_32_10</strain>
    </source>
</reference>
<sequence>MGKNLLFSDVIGRVGTIGDLYVLGDIDALKNATSINDFYTSLIMLSSAYGEDTYIVAIGNIHLRKYLLCYSKGDFCYHRLVKNPQKESIVYLSINETRYFVLHEFYIEGFFKDFETYKYSVSLDENKNDVTGVIVYCAKNKKHSKEKYIRYIKTLFDKISIIIFVYDGRNEVELL</sequence>
<protein>
    <submittedName>
        <fullName evidence="1">Uncharacterized protein</fullName>
    </submittedName>
</protein>
<organism evidence="1 2">
    <name type="scientific">candidate division WWE3 bacterium CG10_big_fil_rev_8_21_14_0_10_32_10</name>
    <dbReference type="NCBI Taxonomy" id="1975090"/>
    <lineage>
        <taxon>Bacteria</taxon>
        <taxon>Katanobacteria</taxon>
    </lineage>
</organism>
<evidence type="ECO:0000313" key="2">
    <source>
        <dbReference type="Proteomes" id="UP000230214"/>
    </source>
</evidence>
<name>A0A2H0RAC7_UNCKA</name>
<dbReference type="EMBL" id="PCXU01000029">
    <property type="protein sequence ID" value="PIR43286.1"/>
    <property type="molecule type" value="Genomic_DNA"/>
</dbReference>
<gene>
    <name evidence="1" type="ORF">COV24_03440</name>
</gene>
<proteinExistence type="predicted"/>
<comment type="caution">
    <text evidence="1">The sequence shown here is derived from an EMBL/GenBank/DDBJ whole genome shotgun (WGS) entry which is preliminary data.</text>
</comment>
<accession>A0A2H0RAC7</accession>
<evidence type="ECO:0000313" key="1">
    <source>
        <dbReference type="EMBL" id="PIR43286.1"/>
    </source>
</evidence>